<sequence length="243" mass="27408">MMRELYTIRFTALRLSREWIVLLLLFGVPIVLVTLFSVILADIEYMGVSAVDETNVLMVLAFQLFGGTVAMNYIYLDFFTERRYRIQSLPINTSLYGFTLMLLGTLYSILLGAILVGYSTLVWDVNWGNIPWSIFIITLMALLSSIICLLLTFSVKKFSIAERLSEVYGIGAILLAGLFFPMPDNAVINWVNEYVNPIALAYEAVDAYRNANVEDAWMNAGLLGGLIVITFVIMLLLGRRRMP</sequence>
<evidence type="ECO:0000256" key="4">
    <source>
        <dbReference type="ARBA" id="ARBA00023136"/>
    </source>
</evidence>
<gene>
    <name evidence="7" type="ORF">EPH95_14475</name>
</gene>
<dbReference type="EMBL" id="CP035485">
    <property type="protein sequence ID" value="QDI92246.1"/>
    <property type="molecule type" value="Genomic_DNA"/>
</dbReference>
<evidence type="ECO:0000259" key="6">
    <source>
        <dbReference type="Pfam" id="PF01061"/>
    </source>
</evidence>
<keyword evidence="4 5" id="KW-0472">Membrane</keyword>
<evidence type="ECO:0000256" key="2">
    <source>
        <dbReference type="ARBA" id="ARBA00022692"/>
    </source>
</evidence>
<feature type="transmembrane region" description="Helical" evidence="5">
    <location>
        <begin position="56"/>
        <end position="75"/>
    </location>
</feature>
<evidence type="ECO:0000256" key="3">
    <source>
        <dbReference type="ARBA" id="ARBA00022989"/>
    </source>
</evidence>
<comment type="subcellular location">
    <subcellularLocation>
        <location evidence="1">Membrane</location>
        <topology evidence="1">Multi-pass membrane protein</topology>
    </subcellularLocation>
</comment>
<proteinExistence type="predicted"/>
<keyword evidence="2 5" id="KW-0812">Transmembrane</keyword>
<dbReference type="AlphaFoldDB" id="A0A514LK53"/>
<evidence type="ECO:0000256" key="1">
    <source>
        <dbReference type="ARBA" id="ARBA00004141"/>
    </source>
</evidence>
<keyword evidence="3 5" id="KW-1133">Transmembrane helix</keyword>
<organism evidence="7 8">
    <name type="scientific">Salicibibacter halophilus</name>
    <dbReference type="NCBI Taxonomy" id="2502791"/>
    <lineage>
        <taxon>Bacteria</taxon>
        <taxon>Bacillati</taxon>
        <taxon>Bacillota</taxon>
        <taxon>Bacilli</taxon>
        <taxon>Bacillales</taxon>
        <taxon>Bacillaceae</taxon>
        <taxon>Salicibibacter</taxon>
    </lineage>
</organism>
<feature type="transmembrane region" description="Helical" evidence="5">
    <location>
        <begin position="20"/>
        <end position="41"/>
    </location>
</feature>
<evidence type="ECO:0000313" key="7">
    <source>
        <dbReference type="EMBL" id="QDI92246.1"/>
    </source>
</evidence>
<dbReference type="GO" id="GO:0016020">
    <property type="term" value="C:membrane"/>
    <property type="evidence" value="ECO:0007669"/>
    <property type="project" value="UniProtKB-SubCell"/>
</dbReference>
<dbReference type="OrthoDB" id="1864035at2"/>
<feature type="transmembrane region" description="Helical" evidence="5">
    <location>
        <begin position="130"/>
        <end position="153"/>
    </location>
</feature>
<accession>A0A514LK53</accession>
<dbReference type="InterPro" id="IPR013525">
    <property type="entry name" value="ABC2_TM"/>
</dbReference>
<evidence type="ECO:0000313" key="8">
    <source>
        <dbReference type="Proteomes" id="UP000319756"/>
    </source>
</evidence>
<feature type="transmembrane region" description="Helical" evidence="5">
    <location>
        <begin position="95"/>
        <end position="118"/>
    </location>
</feature>
<dbReference type="Proteomes" id="UP000319756">
    <property type="component" value="Chromosome"/>
</dbReference>
<dbReference type="Pfam" id="PF01061">
    <property type="entry name" value="ABC2_membrane"/>
    <property type="match status" value="1"/>
</dbReference>
<protein>
    <submittedName>
        <fullName evidence="7">Multidrug ABC transporter permease</fullName>
    </submittedName>
</protein>
<name>A0A514LK53_9BACI</name>
<feature type="domain" description="ABC-2 type transporter transmembrane" evidence="6">
    <location>
        <begin position="11"/>
        <end position="205"/>
    </location>
</feature>
<feature type="transmembrane region" description="Helical" evidence="5">
    <location>
        <begin position="216"/>
        <end position="237"/>
    </location>
</feature>
<reference evidence="8" key="1">
    <citation type="submission" date="2019-01" db="EMBL/GenBank/DDBJ databases">
        <title>Genomic analysis of Salicibibacter sp. NKC3-5.</title>
        <authorList>
            <person name="Oh Y.J."/>
        </authorList>
    </citation>
    <scope>NUCLEOTIDE SEQUENCE [LARGE SCALE GENOMIC DNA]</scope>
    <source>
        <strain evidence="8">NKC3-5</strain>
    </source>
</reference>
<keyword evidence="8" id="KW-1185">Reference proteome</keyword>
<feature type="transmembrane region" description="Helical" evidence="5">
    <location>
        <begin position="165"/>
        <end position="182"/>
    </location>
</feature>
<evidence type="ECO:0000256" key="5">
    <source>
        <dbReference type="SAM" id="Phobius"/>
    </source>
</evidence>
<dbReference type="KEGG" id="sale:EPH95_14475"/>
<dbReference type="GO" id="GO:0140359">
    <property type="term" value="F:ABC-type transporter activity"/>
    <property type="evidence" value="ECO:0007669"/>
    <property type="project" value="InterPro"/>
</dbReference>